<dbReference type="GO" id="GO:0005829">
    <property type="term" value="C:cytosol"/>
    <property type="evidence" value="ECO:0007669"/>
    <property type="project" value="TreeGrafter"/>
</dbReference>
<dbReference type="GO" id="GO:0046872">
    <property type="term" value="F:metal ion binding"/>
    <property type="evidence" value="ECO:0007669"/>
    <property type="project" value="UniProtKB-KW"/>
</dbReference>
<accession>A0AAE6IJW4</accession>
<evidence type="ECO:0000256" key="1">
    <source>
        <dbReference type="ARBA" id="ARBA00022670"/>
    </source>
</evidence>
<dbReference type="GO" id="GO:0009089">
    <property type="term" value="P:lysine biosynthetic process via diaminopimelate"/>
    <property type="evidence" value="ECO:0007669"/>
    <property type="project" value="TreeGrafter"/>
</dbReference>
<evidence type="ECO:0000313" key="6">
    <source>
        <dbReference type="Proteomes" id="UP000321332"/>
    </source>
</evidence>
<dbReference type="Proteomes" id="UP000321332">
    <property type="component" value="Chromosome"/>
</dbReference>
<dbReference type="EMBL" id="CP042374">
    <property type="protein sequence ID" value="QEA33179.1"/>
    <property type="molecule type" value="Genomic_DNA"/>
</dbReference>
<feature type="domain" description="Peptidase M20 dimerisation" evidence="4">
    <location>
        <begin position="184"/>
        <end position="341"/>
    </location>
</feature>
<evidence type="ECO:0000259" key="4">
    <source>
        <dbReference type="Pfam" id="PF07687"/>
    </source>
</evidence>
<dbReference type="Pfam" id="PF01546">
    <property type="entry name" value="Peptidase_M20"/>
    <property type="match status" value="1"/>
</dbReference>
<proteinExistence type="predicted"/>
<keyword evidence="1" id="KW-0645">Protease</keyword>
<keyword evidence="3" id="KW-0378">Hydrolase</keyword>
<dbReference type="GO" id="GO:0006508">
    <property type="term" value="P:proteolysis"/>
    <property type="evidence" value="ECO:0007669"/>
    <property type="project" value="UniProtKB-KW"/>
</dbReference>
<dbReference type="RefSeq" id="WP_147000393.1">
    <property type="nucleotide sequence ID" value="NZ_CP042374.1"/>
</dbReference>
<dbReference type="GO" id="GO:0009014">
    <property type="term" value="F:succinyl-diaminopimelate desuccinylase activity"/>
    <property type="evidence" value="ECO:0007669"/>
    <property type="project" value="TreeGrafter"/>
</dbReference>
<reference evidence="5 6" key="1">
    <citation type="submission" date="2019-06" db="EMBL/GenBank/DDBJ databases">
        <title>Genome analyses of bacteria isolated from kimchi.</title>
        <authorList>
            <person name="Lee S."/>
            <person name="Ahn S."/>
            <person name="Roh S."/>
        </authorList>
    </citation>
    <scope>NUCLEOTIDE SEQUENCE [LARGE SCALE GENOMIC DNA]</scope>
    <source>
        <strain evidence="5 6">CBA3620</strain>
    </source>
</reference>
<dbReference type="Gene3D" id="3.30.70.360">
    <property type="match status" value="1"/>
</dbReference>
<dbReference type="GO" id="GO:0008233">
    <property type="term" value="F:peptidase activity"/>
    <property type="evidence" value="ECO:0007669"/>
    <property type="project" value="UniProtKB-KW"/>
</dbReference>
<sequence length="443" mass="49082">MEIRKQYIELLRELVAIPSVSAKEAYLPEAAHLIADAFRGLGADVIYDDTYFAPFILATFQSTVPNAKQLVIYNHYDVQPAEPLDLWATDAWTLTEKNGKLYGRGVDDDKGNLTARLSAIAEYLTEHNNQLPINITFIVEGSEETSSRHLDDYLAKHHHHLSADLVIWESGGKNVNEEIEIFGGNKGIVTFDMTAKTANNDLHSSLSAIVDSASLRLSQAIASLFDHHGNIAVPHFYDDIAIPNAREKQLVAALPLTRDSLITQHGIKVPLYTDRNGDDLKETLYFKPTINIEGIQSGYNSAGVKTVLPATATAKAEARLVPNMDPDVTLQRIKDHLQEQGLSDIVVTKTLGQPGYRSDMSDSEILRVIDVTAYYYKAQPIVIPTSPGTGPMFYIHEALQAPIASLGIGYSHALDHAPNENIRLTDYNQHIDVIKELIRSYEL</sequence>
<dbReference type="SUPFAM" id="SSF53187">
    <property type="entry name" value="Zn-dependent exopeptidases"/>
    <property type="match status" value="1"/>
</dbReference>
<dbReference type="GeneID" id="61186686"/>
<dbReference type="InterPro" id="IPR051458">
    <property type="entry name" value="Cyt/Met_Dipeptidase"/>
</dbReference>
<gene>
    <name evidence="5" type="ORF">FGL89_02945</name>
</gene>
<dbReference type="Gene3D" id="3.40.630.10">
    <property type="entry name" value="Zn peptidases"/>
    <property type="match status" value="1"/>
</dbReference>
<dbReference type="PANTHER" id="PTHR43270:SF8">
    <property type="entry name" value="DI- AND TRIPEPTIDASE DUG2-RELATED"/>
    <property type="match status" value="1"/>
</dbReference>
<dbReference type="Pfam" id="PF07687">
    <property type="entry name" value="M20_dimer"/>
    <property type="match status" value="1"/>
</dbReference>
<dbReference type="InterPro" id="IPR002933">
    <property type="entry name" value="Peptidase_M20"/>
</dbReference>
<dbReference type="InterPro" id="IPR011650">
    <property type="entry name" value="Peptidase_M20_dimer"/>
</dbReference>
<protein>
    <submittedName>
        <fullName evidence="5">M20/M25/M40 family metallo-hydrolase</fullName>
    </submittedName>
</protein>
<evidence type="ECO:0000256" key="3">
    <source>
        <dbReference type="ARBA" id="ARBA00022801"/>
    </source>
</evidence>
<dbReference type="AlphaFoldDB" id="A0AAE6IJW4"/>
<keyword evidence="2" id="KW-0479">Metal-binding</keyword>
<evidence type="ECO:0000256" key="2">
    <source>
        <dbReference type="ARBA" id="ARBA00022723"/>
    </source>
</evidence>
<name>A0AAE6IJW4_LEUCA</name>
<organism evidence="5 6">
    <name type="scientific">Leuconostoc carnosum</name>
    <dbReference type="NCBI Taxonomy" id="1252"/>
    <lineage>
        <taxon>Bacteria</taxon>
        <taxon>Bacillati</taxon>
        <taxon>Bacillota</taxon>
        <taxon>Bacilli</taxon>
        <taxon>Lactobacillales</taxon>
        <taxon>Lactobacillaceae</taxon>
        <taxon>Leuconostoc</taxon>
    </lineage>
</organism>
<dbReference type="PANTHER" id="PTHR43270">
    <property type="entry name" value="BETA-ALA-HIS DIPEPTIDASE"/>
    <property type="match status" value="1"/>
</dbReference>
<evidence type="ECO:0000313" key="5">
    <source>
        <dbReference type="EMBL" id="QEA33179.1"/>
    </source>
</evidence>